<sequence length="76" mass="8549">MIFFFGTRRRRSAIGAGTFSCPFCLEPREYEHARTRTWAHVFWIPVFPLGSGQESVRCTVCGGEWAPAVLGAAQNR</sequence>
<evidence type="ECO:0000313" key="2">
    <source>
        <dbReference type="Proteomes" id="UP000602087"/>
    </source>
</evidence>
<comment type="caution">
    <text evidence="1">The sequence shown here is derived from an EMBL/GenBank/DDBJ whole genome shotgun (WGS) entry which is preliminary data.</text>
</comment>
<organism evidence="1 2">
    <name type="scientific">Sanguibacter suaedae</name>
    <dbReference type="NCBI Taxonomy" id="2795737"/>
    <lineage>
        <taxon>Bacteria</taxon>
        <taxon>Bacillati</taxon>
        <taxon>Actinomycetota</taxon>
        <taxon>Actinomycetes</taxon>
        <taxon>Micrococcales</taxon>
        <taxon>Sanguibacteraceae</taxon>
        <taxon>Sanguibacter</taxon>
    </lineage>
</organism>
<evidence type="ECO:0000313" key="1">
    <source>
        <dbReference type="EMBL" id="MBI9113887.1"/>
    </source>
</evidence>
<keyword evidence="2" id="KW-1185">Reference proteome</keyword>
<proteinExistence type="predicted"/>
<protein>
    <recommendedName>
        <fullName evidence="3">Zinc-ribbon 15 domain-containing protein</fullName>
    </recommendedName>
</protein>
<evidence type="ECO:0008006" key="3">
    <source>
        <dbReference type="Google" id="ProtNLM"/>
    </source>
</evidence>
<reference evidence="1" key="1">
    <citation type="submission" date="2020-12" db="EMBL/GenBank/DDBJ databases">
        <title>Sanguibacter suaedae sp. nov., isolated from Suaeda aralocaspica.</title>
        <authorList>
            <person name="Ma Q."/>
        </authorList>
    </citation>
    <scope>NUCLEOTIDE SEQUENCE</scope>
    <source>
        <strain evidence="1">YZGR15</strain>
    </source>
</reference>
<gene>
    <name evidence="1" type="ORF">JAV76_02515</name>
</gene>
<accession>A0A934I8F3</accession>
<dbReference type="Proteomes" id="UP000602087">
    <property type="component" value="Unassembled WGS sequence"/>
</dbReference>
<dbReference type="RefSeq" id="WP_198732459.1">
    <property type="nucleotide sequence ID" value="NZ_JAEINH010000002.1"/>
</dbReference>
<dbReference type="AlphaFoldDB" id="A0A934I8F3"/>
<dbReference type="EMBL" id="JAEINH010000002">
    <property type="protein sequence ID" value="MBI9113887.1"/>
    <property type="molecule type" value="Genomic_DNA"/>
</dbReference>
<name>A0A934I8F3_9MICO</name>